<protein>
    <submittedName>
        <fullName evidence="1">Uncharacterized protein</fullName>
    </submittedName>
</protein>
<keyword evidence="2" id="KW-1185">Reference proteome</keyword>
<organism evidence="1 2">
    <name type="scientific">Camellia sinensis</name>
    <name type="common">Tea plant</name>
    <name type="synonym">Thea sinensis</name>
    <dbReference type="NCBI Taxonomy" id="4442"/>
    <lineage>
        <taxon>Eukaryota</taxon>
        <taxon>Viridiplantae</taxon>
        <taxon>Streptophyta</taxon>
        <taxon>Embryophyta</taxon>
        <taxon>Tracheophyta</taxon>
        <taxon>Spermatophyta</taxon>
        <taxon>Magnoliopsida</taxon>
        <taxon>eudicotyledons</taxon>
        <taxon>Gunneridae</taxon>
        <taxon>Pentapetalae</taxon>
        <taxon>asterids</taxon>
        <taxon>Ericales</taxon>
        <taxon>Theaceae</taxon>
        <taxon>Camellia</taxon>
    </lineage>
</organism>
<reference evidence="1 2" key="2">
    <citation type="submission" date="2020-07" db="EMBL/GenBank/DDBJ databases">
        <title>Genome assembly of wild tea tree DASZ reveals pedigree and selection history of tea varieties.</title>
        <authorList>
            <person name="Zhang W."/>
        </authorList>
    </citation>
    <scope>NUCLEOTIDE SEQUENCE [LARGE SCALE GENOMIC DNA]</scope>
    <source>
        <strain evidence="2">cv. G240</strain>
        <tissue evidence="1">Leaf</tissue>
    </source>
</reference>
<dbReference type="GO" id="GO:0008641">
    <property type="term" value="F:ubiquitin-like modifier activating enzyme activity"/>
    <property type="evidence" value="ECO:0007669"/>
    <property type="project" value="InterPro"/>
</dbReference>
<gene>
    <name evidence="1" type="ORF">HYC85_029056</name>
</gene>
<dbReference type="AlphaFoldDB" id="A0A7J7FX18"/>
<dbReference type="Gene3D" id="3.40.50.720">
    <property type="entry name" value="NAD(P)-binding Rossmann-like Domain"/>
    <property type="match status" value="1"/>
</dbReference>
<comment type="caution">
    <text evidence="1">The sequence shown here is derived from an EMBL/GenBank/DDBJ whole genome shotgun (WGS) entry which is preliminary data.</text>
</comment>
<dbReference type="InterPro" id="IPR035985">
    <property type="entry name" value="Ubiquitin-activating_enz"/>
</dbReference>
<dbReference type="Proteomes" id="UP000593564">
    <property type="component" value="Unassembled WGS sequence"/>
</dbReference>
<dbReference type="EMBL" id="JACBKZ010000014">
    <property type="protein sequence ID" value="KAF5932885.1"/>
    <property type="molecule type" value="Genomic_DNA"/>
</dbReference>
<accession>A0A7J7FX18</accession>
<name>A0A7J7FX18_CAMSI</name>
<evidence type="ECO:0000313" key="2">
    <source>
        <dbReference type="Proteomes" id="UP000593564"/>
    </source>
</evidence>
<reference evidence="2" key="1">
    <citation type="journal article" date="2020" name="Nat. Commun.">
        <title>Genome assembly of wild tea tree DASZ reveals pedigree and selection history of tea varieties.</title>
        <authorList>
            <person name="Zhang W."/>
            <person name="Zhang Y."/>
            <person name="Qiu H."/>
            <person name="Guo Y."/>
            <person name="Wan H."/>
            <person name="Zhang X."/>
            <person name="Scossa F."/>
            <person name="Alseekh S."/>
            <person name="Zhang Q."/>
            <person name="Wang P."/>
            <person name="Xu L."/>
            <person name="Schmidt M.H."/>
            <person name="Jia X."/>
            <person name="Li D."/>
            <person name="Zhu A."/>
            <person name="Guo F."/>
            <person name="Chen W."/>
            <person name="Ni D."/>
            <person name="Usadel B."/>
            <person name="Fernie A.R."/>
            <person name="Wen W."/>
        </authorList>
    </citation>
    <scope>NUCLEOTIDE SEQUENCE [LARGE SCALE GENOMIC DNA]</scope>
    <source>
        <strain evidence="2">cv. G240</strain>
    </source>
</reference>
<sequence length="371" mass="40713">MEAPMKSGRMSHNASLSARLEDPATQHDIVCTVHLKLVQPNEPDDCVDASCASWRAQTVSSIHKTRNQGQKLVDRPDKVVGRPFFLVFTTKGGRPVVSKANIWSAAFPQFTMGGGGGKNIVLALIDDCPVTKEALSTNVLIAPNENVCLGKSLAELWCDSLKDFNPMVHVSIEKGDLSSFGGGFYDKFGVVVVSCSFIAKKATAVPWKSLPRRMSKLYFAMRANKQTNYINNEKIQTSEGYNCIIVKLSFPIMLAPKKCLKRPGDVILDKLQYKTFLRLVVAGTREFLPVCAIIGGILGQAATYRNSDVTAANFILTAISVYIRIGASIFRYESAPKGNFIDGNEHTKYGDTSIKGEGRAKRIMKHQCNPN</sequence>
<dbReference type="SUPFAM" id="SSF69572">
    <property type="entry name" value="Activating enzymes of the ubiquitin-like proteins"/>
    <property type="match status" value="1"/>
</dbReference>
<proteinExistence type="predicted"/>
<evidence type="ECO:0000313" key="1">
    <source>
        <dbReference type="EMBL" id="KAF5932885.1"/>
    </source>
</evidence>